<sequence length="60" mass="6975">MCNLVLGVLSERRNDSVHGVFQRWGESMCTETKVVIQLHAPSTWLRKVIQFLWCHPAPRL</sequence>
<reference evidence="1 2" key="1">
    <citation type="submission" date="2014-04" db="EMBL/GenBank/DDBJ databases">
        <authorList>
            <consortium name="DOE Joint Genome Institute"/>
            <person name="Kuo A."/>
            <person name="Kohler A."/>
            <person name="Costa M.D."/>
            <person name="Nagy L.G."/>
            <person name="Floudas D."/>
            <person name="Copeland A."/>
            <person name="Barry K.W."/>
            <person name="Cichocki N."/>
            <person name="Veneault-Fourrey C."/>
            <person name="LaButti K."/>
            <person name="Lindquist E.A."/>
            <person name="Lipzen A."/>
            <person name="Lundell T."/>
            <person name="Morin E."/>
            <person name="Murat C."/>
            <person name="Sun H."/>
            <person name="Tunlid A."/>
            <person name="Henrissat B."/>
            <person name="Grigoriev I.V."/>
            <person name="Hibbett D.S."/>
            <person name="Martin F."/>
            <person name="Nordberg H.P."/>
            <person name="Cantor M.N."/>
            <person name="Hua S.X."/>
        </authorList>
    </citation>
    <scope>NUCLEOTIDE SEQUENCE [LARGE SCALE GENOMIC DNA]</scope>
    <source>
        <strain evidence="1 2">Marx 270</strain>
    </source>
</reference>
<accession>A0A0C3PKZ9</accession>
<dbReference type="InParanoid" id="A0A0C3PKZ9"/>
<gene>
    <name evidence="1" type="ORF">M404DRAFT_193261</name>
</gene>
<dbReference type="HOGENOM" id="CLU_2942718_0_0_1"/>
<dbReference type="Proteomes" id="UP000054217">
    <property type="component" value="Unassembled WGS sequence"/>
</dbReference>
<dbReference type="EMBL" id="KN831944">
    <property type="protein sequence ID" value="KIO14925.1"/>
    <property type="molecule type" value="Genomic_DNA"/>
</dbReference>
<protein>
    <submittedName>
        <fullName evidence="1">Uncharacterized protein</fullName>
    </submittedName>
</protein>
<organism evidence="1 2">
    <name type="scientific">Pisolithus tinctorius Marx 270</name>
    <dbReference type="NCBI Taxonomy" id="870435"/>
    <lineage>
        <taxon>Eukaryota</taxon>
        <taxon>Fungi</taxon>
        <taxon>Dikarya</taxon>
        <taxon>Basidiomycota</taxon>
        <taxon>Agaricomycotina</taxon>
        <taxon>Agaricomycetes</taxon>
        <taxon>Agaricomycetidae</taxon>
        <taxon>Boletales</taxon>
        <taxon>Sclerodermatineae</taxon>
        <taxon>Pisolithaceae</taxon>
        <taxon>Pisolithus</taxon>
    </lineage>
</organism>
<proteinExistence type="predicted"/>
<dbReference type="AlphaFoldDB" id="A0A0C3PKZ9"/>
<keyword evidence="2" id="KW-1185">Reference proteome</keyword>
<name>A0A0C3PKZ9_PISTI</name>
<reference evidence="2" key="2">
    <citation type="submission" date="2015-01" db="EMBL/GenBank/DDBJ databases">
        <title>Evolutionary Origins and Diversification of the Mycorrhizal Mutualists.</title>
        <authorList>
            <consortium name="DOE Joint Genome Institute"/>
            <consortium name="Mycorrhizal Genomics Consortium"/>
            <person name="Kohler A."/>
            <person name="Kuo A."/>
            <person name="Nagy L.G."/>
            <person name="Floudas D."/>
            <person name="Copeland A."/>
            <person name="Barry K.W."/>
            <person name="Cichocki N."/>
            <person name="Veneault-Fourrey C."/>
            <person name="LaButti K."/>
            <person name="Lindquist E.A."/>
            <person name="Lipzen A."/>
            <person name="Lundell T."/>
            <person name="Morin E."/>
            <person name="Murat C."/>
            <person name="Riley R."/>
            <person name="Ohm R."/>
            <person name="Sun H."/>
            <person name="Tunlid A."/>
            <person name="Henrissat B."/>
            <person name="Grigoriev I.V."/>
            <person name="Hibbett D.S."/>
            <person name="Martin F."/>
        </authorList>
    </citation>
    <scope>NUCLEOTIDE SEQUENCE [LARGE SCALE GENOMIC DNA]</scope>
    <source>
        <strain evidence="2">Marx 270</strain>
    </source>
</reference>
<evidence type="ECO:0000313" key="2">
    <source>
        <dbReference type="Proteomes" id="UP000054217"/>
    </source>
</evidence>
<evidence type="ECO:0000313" key="1">
    <source>
        <dbReference type="EMBL" id="KIO14925.1"/>
    </source>
</evidence>